<keyword evidence="2" id="KW-1133">Transmembrane helix</keyword>
<evidence type="ECO:0008006" key="5">
    <source>
        <dbReference type="Google" id="ProtNLM"/>
    </source>
</evidence>
<evidence type="ECO:0000313" key="3">
    <source>
        <dbReference type="EMBL" id="MCP3422188.1"/>
    </source>
</evidence>
<dbReference type="Proteomes" id="UP001204524">
    <property type="component" value="Unassembled WGS sequence"/>
</dbReference>
<evidence type="ECO:0000256" key="1">
    <source>
        <dbReference type="SAM" id="MobiDB-lite"/>
    </source>
</evidence>
<sequence length="166" mass="16594">MTDPSVRRGRPRAAALPTAGEDTSATASQTAVAAAWSAAALLTVVAAFHAAVAAGAPWGDVTQGGGTSGTLDASGRVVAGGSCVLTLVVALAVLGRAGRGPLARRGRTTTVLAWVATVYAAVGVVLNLVTRSSSERTLWAPVSALLLLLVIVVMAQTRPRGTPRTG</sequence>
<reference evidence="3 4" key="1">
    <citation type="submission" date="2022-06" db="EMBL/GenBank/DDBJ databases">
        <authorList>
            <person name="So Y."/>
        </authorList>
    </citation>
    <scope>NUCLEOTIDE SEQUENCE [LARGE SCALE GENOMIC DNA]</scope>
    <source>
        <strain evidence="3 4">STR3</strain>
    </source>
</reference>
<feature type="transmembrane region" description="Helical" evidence="2">
    <location>
        <begin position="78"/>
        <end position="97"/>
    </location>
</feature>
<organism evidence="3 4">
    <name type="scientific">Nocardioides pinisoli</name>
    <dbReference type="NCBI Taxonomy" id="2950279"/>
    <lineage>
        <taxon>Bacteria</taxon>
        <taxon>Bacillati</taxon>
        <taxon>Actinomycetota</taxon>
        <taxon>Actinomycetes</taxon>
        <taxon>Propionibacteriales</taxon>
        <taxon>Nocardioidaceae</taxon>
        <taxon>Nocardioides</taxon>
    </lineage>
</organism>
<name>A0ABT1KWP4_9ACTN</name>
<keyword evidence="2" id="KW-0472">Membrane</keyword>
<proteinExistence type="predicted"/>
<keyword evidence="4" id="KW-1185">Reference proteome</keyword>
<feature type="region of interest" description="Disordered" evidence="1">
    <location>
        <begin position="1"/>
        <end position="22"/>
    </location>
</feature>
<protein>
    <recommendedName>
        <fullName evidence="5">DUF3995 domain-containing protein</fullName>
    </recommendedName>
</protein>
<dbReference type="EMBL" id="JANARS010000004">
    <property type="protein sequence ID" value="MCP3422188.1"/>
    <property type="molecule type" value="Genomic_DNA"/>
</dbReference>
<gene>
    <name evidence="3" type="ORF">NCI01_10305</name>
</gene>
<keyword evidence="2" id="KW-0812">Transmembrane</keyword>
<evidence type="ECO:0000313" key="4">
    <source>
        <dbReference type="Proteomes" id="UP001204524"/>
    </source>
</evidence>
<evidence type="ECO:0000256" key="2">
    <source>
        <dbReference type="SAM" id="Phobius"/>
    </source>
</evidence>
<feature type="transmembrane region" description="Helical" evidence="2">
    <location>
        <begin position="138"/>
        <end position="155"/>
    </location>
</feature>
<accession>A0ABT1KWP4</accession>
<feature type="transmembrane region" description="Helical" evidence="2">
    <location>
        <begin position="109"/>
        <end position="126"/>
    </location>
</feature>
<comment type="caution">
    <text evidence="3">The sequence shown here is derived from an EMBL/GenBank/DDBJ whole genome shotgun (WGS) entry which is preliminary data.</text>
</comment>
<feature type="transmembrane region" description="Helical" evidence="2">
    <location>
        <begin position="33"/>
        <end position="58"/>
    </location>
</feature>
<dbReference type="RefSeq" id="WP_254181394.1">
    <property type="nucleotide sequence ID" value="NZ_JANARS010000004.1"/>
</dbReference>